<dbReference type="Proteomes" id="UP000005239">
    <property type="component" value="Unassembled WGS sequence"/>
</dbReference>
<keyword evidence="2" id="KW-1185">Reference proteome</keyword>
<proteinExistence type="predicted"/>
<organism evidence="1 2">
    <name type="scientific">Pristionchus pacificus</name>
    <name type="common">Parasitic nematode worm</name>
    <dbReference type="NCBI Taxonomy" id="54126"/>
    <lineage>
        <taxon>Eukaryota</taxon>
        <taxon>Metazoa</taxon>
        <taxon>Ecdysozoa</taxon>
        <taxon>Nematoda</taxon>
        <taxon>Chromadorea</taxon>
        <taxon>Rhabditida</taxon>
        <taxon>Rhabditina</taxon>
        <taxon>Diplogasteromorpha</taxon>
        <taxon>Diplogasteroidea</taxon>
        <taxon>Neodiplogasteridae</taxon>
        <taxon>Pristionchus</taxon>
    </lineage>
</organism>
<name>A0A2A6B6C8_PRIPA</name>
<protein>
    <submittedName>
        <fullName evidence="1">Uncharacterized protein</fullName>
    </submittedName>
</protein>
<sequence length="71" mass="8209">MRFFILDSMIDCSGKEDAAPHSHFIRHLYYYLCCIFMSSFLVASIEDDVIDDSHLFFIAEFDCLMSPISTS</sequence>
<accession>A0A8R1UPP1</accession>
<reference evidence="2" key="1">
    <citation type="journal article" date="2008" name="Nat. Genet.">
        <title>The Pristionchus pacificus genome provides a unique perspective on nematode lifestyle and parasitism.</title>
        <authorList>
            <person name="Dieterich C."/>
            <person name="Clifton S.W."/>
            <person name="Schuster L.N."/>
            <person name="Chinwalla A."/>
            <person name="Delehaunty K."/>
            <person name="Dinkelacker I."/>
            <person name="Fulton L."/>
            <person name="Fulton R."/>
            <person name="Godfrey J."/>
            <person name="Minx P."/>
            <person name="Mitreva M."/>
            <person name="Roeseler W."/>
            <person name="Tian H."/>
            <person name="Witte H."/>
            <person name="Yang S.P."/>
            <person name="Wilson R.K."/>
            <person name="Sommer R.J."/>
        </authorList>
    </citation>
    <scope>NUCLEOTIDE SEQUENCE [LARGE SCALE GENOMIC DNA]</scope>
    <source>
        <strain evidence="2">PS312</strain>
    </source>
</reference>
<accession>A0A2A6B6C8</accession>
<gene>
    <name evidence="1" type="primary">WBGene00273916</name>
</gene>
<dbReference type="EnsemblMetazoa" id="PPA35547.1">
    <property type="protein sequence ID" value="PPA35547.1"/>
    <property type="gene ID" value="WBGene00273916"/>
</dbReference>
<evidence type="ECO:0000313" key="2">
    <source>
        <dbReference type="Proteomes" id="UP000005239"/>
    </source>
</evidence>
<reference evidence="1" key="2">
    <citation type="submission" date="2022-06" db="UniProtKB">
        <authorList>
            <consortium name="EnsemblMetazoa"/>
        </authorList>
    </citation>
    <scope>IDENTIFICATION</scope>
    <source>
        <strain evidence="1">PS312</strain>
    </source>
</reference>
<evidence type="ECO:0000313" key="1">
    <source>
        <dbReference type="EnsemblMetazoa" id="PPA35547.1"/>
    </source>
</evidence>
<dbReference type="AlphaFoldDB" id="A0A2A6B6C8"/>